<keyword evidence="3" id="KW-0805">Transcription regulation</keyword>
<feature type="region of interest" description="Disordered" evidence="6">
    <location>
        <begin position="1"/>
        <end position="27"/>
    </location>
</feature>
<dbReference type="OrthoDB" id="70376at2759"/>
<dbReference type="STRING" id="5539.A0A3E2H7P4"/>
<dbReference type="EMBL" id="NCSJ02000139">
    <property type="protein sequence ID" value="RFU29103.1"/>
    <property type="molecule type" value="Genomic_DNA"/>
</dbReference>
<proteinExistence type="predicted"/>
<keyword evidence="4" id="KW-0804">Transcription</keyword>
<dbReference type="InterPro" id="IPR013907">
    <property type="entry name" value="Sds3"/>
</dbReference>
<dbReference type="GO" id="GO:0005654">
    <property type="term" value="C:nucleoplasm"/>
    <property type="evidence" value="ECO:0007669"/>
    <property type="project" value="UniProtKB-ARBA"/>
</dbReference>
<reference evidence="7 8" key="1">
    <citation type="submission" date="2018-05" db="EMBL/GenBank/DDBJ databases">
        <title>Draft genome sequence of Scytalidium lignicola DSM 105466, a ubiquitous saprotrophic fungus.</title>
        <authorList>
            <person name="Buettner E."/>
            <person name="Gebauer A.M."/>
            <person name="Hofrichter M."/>
            <person name="Liers C."/>
            <person name="Kellner H."/>
        </authorList>
    </citation>
    <scope>NUCLEOTIDE SEQUENCE [LARGE SCALE GENOMIC DNA]</scope>
    <source>
        <strain evidence="7 8">DSM 105466</strain>
    </source>
</reference>
<comment type="caution">
    <text evidence="7">The sequence shown here is derived from an EMBL/GenBank/DDBJ whole genome shotgun (WGS) entry which is preliminary data.</text>
</comment>
<feature type="non-terminal residue" evidence="7">
    <location>
        <position position="502"/>
    </location>
</feature>
<evidence type="ECO:0000256" key="5">
    <source>
        <dbReference type="ARBA" id="ARBA00023242"/>
    </source>
</evidence>
<dbReference type="PANTHER" id="PTHR21964">
    <property type="entry name" value="BREAST CANCER METASTASIS-SUPPRESSOR 1"/>
    <property type="match status" value="1"/>
</dbReference>
<evidence type="ECO:0000256" key="2">
    <source>
        <dbReference type="ARBA" id="ARBA00022491"/>
    </source>
</evidence>
<dbReference type="GO" id="GO:0010468">
    <property type="term" value="P:regulation of gene expression"/>
    <property type="evidence" value="ECO:0007669"/>
    <property type="project" value="UniProtKB-ARBA"/>
</dbReference>
<dbReference type="AlphaFoldDB" id="A0A3E2H7P4"/>
<accession>A0A3E2H7P4</accession>
<evidence type="ECO:0000313" key="8">
    <source>
        <dbReference type="Proteomes" id="UP000258309"/>
    </source>
</evidence>
<name>A0A3E2H7P4_SCYLI</name>
<feature type="region of interest" description="Disordered" evidence="6">
    <location>
        <begin position="197"/>
        <end position="255"/>
    </location>
</feature>
<evidence type="ECO:0000256" key="1">
    <source>
        <dbReference type="ARBA" id="ARBA00004123"/>
    </source>
</evidence>
<dbReference type="Proteomes" id="UP000258309">
    <property type="component" value="Unassembled WGS sequence"/>
</dbReference>
<sequence length="502" mass="55800">MGVVNRLERQHSNSPPPQQQISKRDKRRTMLSERLADITAQFSSNRDAHFREQLQAIQLDMNLIMSADVHDKLPLPDSGDEIYELIQKNMPRAMMKSSGLPPRAGKLYAEFAREVNDAIEERDSALTTHLRDYEVRLSEFNAADAYRRKLAEKEHQALSNTLRDRLINSVTSKKARLGKDKESLEIGEGNALLLHPSQFGITNPASPGGFHTKRATRHRRDADELLGSAEANKRKRKAAESDESPAPARQRIDNGSTTPLWLADKQMNLAQQVDSSLYSIDKLFTDKELAMTYNAAALAAHSYMTHHKPYSGDNDSLHNEKSGSSSDNEKINGHDEDEDQTPGATSMERQYSHATRSTRGGGGGGQSNYNTGIGIDAISELNYPGNMQALTKQMPKLPPLLSSVMQKQWVRTDLANGPQGLADSEAAMELEIIKRARSYNDDRGLGKNLELENGGKSLLEIVAPQRGHYKYFIKSDHGKDLLSNLREELGDNLGRDSSASVQ</sequence>
<evidence type="ECO:0000256" key="6">
    <source>
        <dbReference type="SAM" id="MobiDB-lite"/>
    </source>
</evidence>
<dbReference type="OMA" id="AADMMRT"/>
<evidence type="ECO:0000256" key="4">
    <source>
        <dbReference type="ARBA" id="ARBA00023163"/>
    </source>
</evidence>
<keyword evidence="5" id="KW-0539">Nucleus</keyword>
<feature type="compositionally biased region" description="Basic and acidic residues" evidence="6">
    <location>
        <begin position="315"/>
        <end position="334"/>
    </location>
</feature>
<comment type="subcellular location">
    <subcellularLocation>
        <location evidence="1">Nucleus</location>
    </subcellularLocation>
</comment>
<dbReference type="SMART" id="SM01401">
    <property type="entry name" value="Sds3"/>
    <property type="match status" value="1"/>
</dbReference>
<dbReference type="Pfam" id="PF08598">
    <property type="entry name" value="Sds3"/>
    <property type="match status" value="1"/>
</dbReference>
<keyword evidence="2" id="KW-0678">Repressor</keyword>
<gene>
    <name evidence="7" type="ORF">B7463_g7236</name>
</gene>
<keyword evidence="8" id="KW-1185">Reference proteome</keyword>
<feature type="region of interest" description="Disordered" evidence="6">
    <location>
        <begin position="310"/>
        <end position="368"/>
    </location>
</feature>
<feature type="non-terminal residue" evidence="7">
    <location>
        <position position="1"/>
    </location>
</feature>
<evidence type="ECO:0000256" key="3">
    <source>
        <dbReference type="ARBA" id="ARBA00023015"/>
    </source>
</evidence>
<feature type="compositionally biased region" description="Polar residues" evidence="6">
    <location>
        <begin position="342"/>
        <end position="358"/>
    </location>
</feature>
<protein>
    <submittedName>
        <fullName evidence="7">Uncharacterized protein</fullName>
    </submittedName>
</protein>
<evidence type="ECO:0000313" key="7">
    <source>
        <dbReference type="EMBL" id="RFU29103.1"/>
    </source>
</evidence>
<organism evidence="7 8">
    <name type="scientific">Scytalidium lignicola</name>
    <name type="common">Hyphomycete</name>
    <dbReference type="NCBI Taxonomy" id="5539"/>
    <lineage>
        <taxon>Eukaryota</taxon>
        <taxon>Fungi</taxon>
        <taxon>Dikarya</taxon>
        <taxon>Ascomycota</taxon>
        <taxon>Pezizomycotina</taxon>
        <taxon>Leotiomycetes</taxon>
        <taxon>Leotiomycetes incertae sedis</taxon>
        <taxon>Scytalidium</taxon>
    </lineage>
</organism>
<feature type="compositionally biased region" description="Basic and acidic residues" evidence="6">
    <location>
        <begin position="1"/>
        <end position="11"/>
    </location>
</feature>